<dbReference type="InterPro" id="IPR012495">
    <property type="entry name" value="TadE-like_dom"/>
</dbReference>
<accession>A0A0P1F6S7</accession>
<dbReference type="AlphaFoldDB" id="A0A0P1F6S7"/>
<keyword evidence="1" id="KW-0472">Membrane</keyword>
<protein>
    <submittedName>
        <fullName evidence="3">Flp pilus assembly protein TadG</fullName>
    </submittedName>
</protein>
<keyword evidence="1" id="KW-0812">Transmembrane</keyword>
<evidence type="ECO:0000256" key="1">
    <source>
        <dbReference type="SAM" id="Phobius"/>
    </source>
</evidence>
<dbReference type="Pfam" id="PF07811">
    <property type="entry name" value="TadE"/>
    <property type="match status" value="1"/>
</dbReference>
<evidence type="ECO:0000259" key="2">
    <source>
        <dbReference type="Pfam" id="PF07811"/>
    </source>
</evidence>
<evidence type="ECO:0000313" key="4">
    <source>
        <dbReference type="Proteomes" id="UP000051587"/>
    </source>
</evidence>
<gene>
    <name evidence="3" type="ORF">TG4357_00817</name>
</gene>
<sequence length="158" mass="17331">MSAATKNRGYRVRMRAFLHRFGRETNGSSVVEFALLAPIMLLMTLATFDVGKSISDRMAMDAALRNGLQVAMMTGSIDDTLEMMETTAESGLGTDQASFQVTQFCTCGTVSASQVSCTNICNGTDPTSVFLKLDGQFHHNGWLMPNIQFTPTLFLQQR</sequence>
<keyword evidence="1" id="KW-1133">Transmembrane helix</keyword>
<dbReference type="EMBL" id="CYSA01000008">
    <property type="protein sequence ID" value="CUH63670.1"/>
    <property type="molecule type" value="Genomic_DNA"/>
</dbReference>
<organism evidence="3 4">
    <name type="scientific">Thalassovita gelatinovora</name>
    <name type="common">Thalassobius gelatinovorus</name>
    <dbReference type="NCBI Taxonomy" id="53501"/>
    <lineage>
        <taxon>Bacteria</taxon>
        <taxon>Pseudomonadati</taxon>
        <taxon>Pseudomonadota</taxon>
        <taxon>Alphaproteobacteria</taxon>
        <taxon>Rhodobacterales</taxon>
        <taxon>Roseobacteraceae</taxon>
        <taxon>Thalassovita</taxon>
    </lineage>
</organism>
<evidence type="ECO:0000313" key="3">
    <source>
        <dbReference type="EMBL" id="CUH63670.1"/>
    </source>
</evidence>
<feature type="transmembrane region" description="Helical" evidence="1">
    <location>
        <begin position="30"/>
        <end position="50"/>
    </location>
</feature>
<keyword evidence="4" id="KW-1185">Reference proteome</keyword>
<reference evidence="3 4" key="1">
    <citation type="submission" date="2015-09" db="EMBL/GenBank/DDBJ databases">
        <authorList>
            <consortium name="Swine Surveillance"/>
        </authorList>
    </citation>
    <scope>NUCLEOTIDE SEQUENCE [LARGE SCALE GENOMIC DNA]</scope>
    <source>
        <strain evidence="3 4">CECT 4357</strain>
    </source>
</reference>
<dbReference type="Proteomes" id="UP000051587">
    <property type="component" value="Unassembled WGS sequence"/>
</dbReference>
<proteinExistence type="predicted"/>
<dbReference type="STRING" id="53501.SAMN04488043_11358"/>
<feature type="domain" description="TadE-like" evidence="2">
    <location>
        <begin position="27"/>
        <end position="67"/>
    </location>
</feature>
<name>A0A0P1F6S7_THAGE</name>